<dbReference type="Pfam" id="PF00083">
    <property type="entry name" value="Sugar_tr"/>
    <property type="match status" value="1"/>
</dbReference>
<evidence type="ECO:0000256" key="4">
    <source>
        <dbReference type="ARBA" id="ARBA00022989"/>
    </source>
</evidence>
<keyword evidence="3 7" id="KW-0812">Transmembrane</keyword>
<feature type="region of interest" description="Disordered" evidence="6">
    <location>
        <begin position="1"/>
        <end position="23"/>
    </location>
</feature>
<organism evidence="9 10">
    <name type="scientific">Nothophoma quercina</name>
    <dbReference type="NCBI Taxonomy" id="749835"/>
    <lineage>
        <taxon>Eukaryota</taxon>
        <taxon>Fungi</taxon>
        <taxon>Dikarya</taxon>
        <taxon>Ascomycota</taxon>
        <taxon>Pezizomycotina</taxon>
        <taxon>Dothideomycetes</taxon>
        <taxon>Pleosporomycetidae</taxon>
        <taxon>Pleosporales</taxon>
        <taxon>Pleosporineae</taxon>
        <taxon>Didymellaceae</taxon>
        <taxon>Nothophoma</taxon>
    </lineage>
</organism>
<feature type="domain" description="Major facilitator superfamily (MFS) profile" evidence="8">
    <location>
        <begin position="52"/>
        <end position="164"/>
    </location>
</feature>
<dbReference type="PANTHER" id="PTHR48022:SF83">
    <property type="entry name" value="MAJOR FACILITATOR SUPERFAMILY (MFS) PROFILE DOMAIN-CONTAINING PROTEIN"/>
    <property type="match status" value="1"/>
</dbReference>
<comment type="subcellular location">
    <subcellularLocation>
        <location evidence="1">Membrane</location>
        <topology evidence="1">Multi-pass membrane protein</topology>
    </subcellularLocation>
</comment>
<sequence length="164" mass="18333">MATLDEKHPPVEHKETSQSDDEFVHTGKEATEFEQNLSLKDALKYYRWSAFWSIMLSASIIMEGYDIVLIANLMAQPAFQRQYGNWYGRELGYQISGPWQTGMGCATAIGTIVGAFANGWLTQRFGYRKTLLVAMSLVAGFIFVTFFAVNLPMLMAGQVLCGLP</sequence>
<dbReference type="Gene3D" id="1.20.1250.20">
    <property type="entry name" value="MFS general substrate transporter like domains"/>
    <property type="match status" value="1"/>
</dbReference>
<evidence type="ECO:0000256" key="5">
    <source>
        <dbReference type="ARBA" id="ARBA00023136"/>
    </source>
</evidence>
<evidence type="ECO:0000256" key="2">
    <source>
        <dbReference type="ARBA" id="ARBA00010992"/>
    </source>
</evidence>
<evidence type="ECO:0000256" key="7">
    <source>
        <dbReference type="SAM" id="Phobius"/>
    </source>
</evidence>
<reference evidence="9 10" key="1">
    <citation type="submission" date="2024-02" db="EMBL/GenBank/DDBJ databases">
        <title>De novo assembly and annotation of 12 fungi associated with fruit tree decline syndrome in Ontario, Canada.</title>
        <authorList>
            <person name="Sulman M."/>
            <person name="Ellouze W."/>
            <person name="Ilyukhin E."/>
        </authorList>
    </citation>
    <scope>NUCLEOTIDE SEQUENCE [LARGE SCALE GENOMIC DNA]</scope>
    <source>
        <strain evidence="9 10">M97-236</strain>
    </source>
</reference>
<dbReference type="SUPFAM" id="SSF103473">
    <property type="entry name" value="MFS general substrate transporter"/>
    <property type="match status" value="1"/>
</dbReference>
<dbReference type="EMBL" id="JAKIXB020000036">
    <property type="protein sequence ID" value="KAL1594281.1"/>
    <property type="molecule type" value="Genomic_DNA"/>
</dbReference>
<evidence type="ECO:0000313" key="9">
    <source>
        <dbReference type="EMBL" id="KAL1594281.1"/>
    </source>
</evidence>
<dbReference type="Proteomes" id="UP001521222">
    <property type="component" value="Unassembled WGS sequence"/>
</dbReference>
<dbReference type="InterPro" id="IPR005828">
    <property type="entry name" value="MFS_sugar_transport-like"/>
</dbReference>
<dbReference type="InterPro" id="IPR020846">
    <property type="entry name" value="MFS_dom"/>
</dbReference>
<gene>
    <name evidence="9" type="ORF">SLS59_008905</name>
</gene>
<feature type="transmembrane region" description="Helical" evidence="7">
    <location>
        <begin position="130"/>
        <end position="149"/>
    </location>
</feature>
<dbReference type="InterPro" id="IPR050360">
    <property type="entry name" value="MFS_Sugar_Transporters"/>
</dbReference>
<feature type="transmembrane region" description="Helical" evidence="7">
    <location>
        <begin position="50"/>
        <end position="79"/>
    </location>
</feature>
<keyword evidence="10" id="KW-1185">Reference proteome</keyword>
<dbReference type="PANTHER" id="PTHR48022">
    <property type="entry name" value="PLASTIDIC GLUCOSE TRANSPORTER 4"/>
    <property type="match status" value="1"/>
</dbReference>
<evidence type="ECO:0000259" key="8">
    <source>
        <dbReference type="PROSITE" id="PS50850"/>
    </source>
</evidence>
<evidence type="ECO:0000256" key="6">
    <source>
        <dbReference type="SAM" id="MobiDB-lite"/>
    </source>
</evidence>
<comment type="caution">
    <text evidence="9">The sequence shown here is derived from an EMBL/GenBank/DDBJ whole genome shotgun (WGS) entry which is preliminary data.</text>
</comment>
<feature type="transmembrane region" description="Helical" evidence="7">
    <location>
        <begin position="99"/>
        <end position="118"/>
    </location>
</feature>
<name>A0ABR3QQ48_9PLEO</name>
<keyword evidence="4 7" id="KW-1133">Transmembrane helix</keyword>
<dbReference type="PROSITE" id="PS50850">
    <property type="entry name" value="MFS"/>
    <property type="match status" value="1"/>
</dbReference>
<dbReference type="InterPro" id="IPR036259">
    <property type="entry name" value="MFS_trans_sf"/>
</dbReference>
<proteinExistence type="inferred from homology"/>
<protein>
    <recommendedName>
        <fullName evidence="8">Major facilitator superfamily (MFS) profile domain-containing protein</fullName>
    </recommendedName>
</protein>
<keyword evidence="5 7" id="KW-0472">Membrane</keyword>
<evidence type="ECO:0000256" key="3">
    <source>
        <dbReference type="ARBA" id="ARBA00022692"/>
    </source>
</evidence>
<comment type="similarity">
    <text evidence="2">Belongs to the major facilitator superfamily. Sugar transporter (TC 2.A.1.1) family.</text>
</comment>
<evidence type="ECO:0000256" key="1">
    <source>
        <dbReference type="ARBA" id="ARBA00004141"/>
    </source>
</evidence>
<evidence type="ECO:0000313" key="10">
    <source>
        <dbReference type="Proteomes" id="UP001521222"/>
    </source>
</evidence>
<accession>A0ABR3QQ48</accession>